<dbReference type="Proteomes" id="UP001151699">
    <property type="component" value="Chromosome B"/>
</dbReference>
<reference evidence="3" key="1">
    <citation type="submission" date="2022-07" db="EMBL/GenBank/DDBJ databases">
        <authorList>
            <person name="Trinca V."/>
            <person name="Uliana J.V.C."/>
            <person name="Torres T.T."/>
            <person name="Ward R.J."/>
            <person name="Monesi N."/>
        </authorList>
    </citation>
    <scope>NUCLEOTIDE SEQUENCE</scope>
    <source>
        <strain evidence="3">HSMRA1968</strain>
        <tissue evidence="3">Whole embryos</tissue>
    </source>
</reference>
<dbReference type="OrthoDB" id="5594417at2759"/>
<feature type="region of interest" description="Disordered" evidence="2">
    <location>
        <begin position="326"/>
        <end position="348"/>
    </location>
</feature>
<protein>
    <submittedName>
        <fullName evidence="3">Charged multivesicular body protein 2b-B</fullName>
    </submittedName>
</protein>
<dbReference type="Gene3D" id="3.30.40.10">
    <property type="entry name" value="Zinc/RING finger domain, C3HC4 (zinc finger)"/>
    <property type="match status" value="1"/>
</dbReference>
<keyword evidence="4" id="KW-1185">Reference proteome</keyword>
<organism evidence="3 4">
    <name type="scientific">Pseudolycoriella hygida</name>
    <dbReference type="NCBI Taxonomy" id="35572"/>
    <lineage>
        <taxon>Eukaryota</taxon>
        <taxon>Metazoa</taxon>
        <taxon>Ecdysozoa</taxon>
        <taxon>Arthropoda</taxon>
        <taxon>Hexapoda</taxon>
        <taxon>Insecta</taxon>
        <taxon>Pterygota</taxon>
        <taxon>Neoptera</taxon>
        <taxon>Endopterygota</taxon>
        <taxon>Diptera</taxon>
        <taxon>Nematocera</taxon>
        <taxon>Sciaroidea</taxon>
        <taxon>Sciaridae</taxon>
        <taxon>Pseudolycoriella</taxon>
    </lineage>
</organism>
<dbReference type="InterPro" id="IPR013083">
    <property type="entry name" value="Znf_RING/FYVE/PHD"/>
</dbReference>
<sequence length="523" mass="58654">CKKAFGRARKGVSCSICNHSFHVTCGGISEQLLNEIELGNSEWKCPDCRKRATRRSTIISEQNGNASTGSSTCQSIASPSQLIQVNNNKQSSSNNNVEASLSLIVTQLKELHESQNDTKRVIQGLSEQMKAIPTISSNLTEQDKRLKKVETTTSAMQPEIKKINIIQRKVDELEQNANNKTVQINGIPYSTGENLVAIIEAIGDKIGIAQSTYTIVYTKRCNPPTRATTSNKDEEDSSSNKNDAIDTVPIHATFESLDQKNLFLMAYRKPCSLLRCRTFETSNDVNNHKKYRLFNQIRNFYKLENLLCLSHKMDFFNDMFGKKPTVKEQQRENDRALRRAGRDIDRERHKLENEEKKLELEIKKAAKEGNKDACTILAKQLVQLRKQKNRTYVANSKINSVGMQNKTMGANIALAGAMKTTAKTMSDMNKIMRPEAIAGDMKAFQMANMKMEMTDEMINETLDDMLTESGDESESDQIVSQVLDEIGIEISGKMSKAPTLDDTIGNASKEKDIEAQLARLRST</sequence>
<accession>A0A9Q0N3Z3</accession>
<dbReference type="InterPro" id="IPR005024">
    <property type="entry name" value="Snf7_fam"/>
</dbReference>
<dbReference type="PANTHER" id="PTHR10476">
    <property type="entry name" value="CHARGED MULTIVESICULAR BODY PROTEIN"/>
    <property type="match status" value="1"/>
</dbReference>
<evidence type="ECO:0000313" key="3">
    <source>
        <dbReference type="EMBL" id="KAJ6643117.1"/>
    </source>
</evidence>
<comment type="similarity">
    <text evidence="1">Belongs to the SNF7 family.</text>
</comment>
<evidence type="ECO:0000313" key="4">
    <source>
        <dbReference type="Proteomes" id="UP001151699"/>
    </source>
</evidence>
<evidence type="ECO:0000256" key="2">
    <source>
        <dbReference type="SAM" id="MobiDB-lite"/>
    </source>
</evidence>
<dbReference type="CDD" id="cd15489">
    <property type="entry name" value="PHD_SF"/>
    <property type="match status" value="1"/>
</dbReference>
<comment type="caution">
    <text evidence="3">The sequence shown here is derived from an EMBL/GenBank/DDBJ whole genome shotgun (WGS) entry which is preliminary data.</text>
</comment>
<dbReference type="SUPFAM" id="SSF57903">
    <property type="entry name" value="FYVE/PHD zinc finger"/>
    <property type="match status" value="1"/>
</dbReference>
<gene>
    <name evidence="3" type="primary">chmp2b-b</name>
    <name evidence="3" type="ORF">Bhyg_08073</name>
</gene>
<feature type="non-terminal residue" evidence="3">
    <location>
        <position position="523"/>
    </location>
</feature>
<dbReference type="Gene3D" id="6.10.140.1230">
    <property type="match status" value="1"/>
</dbReference>
<dbReference type="GO" id="GO:0007034">
    <property type="term" value="P:vacuolar transport"/>
    <property type="evidence" value="ECO:0007669"/>
    <property type="project" value="InterPro"/>
</dbReference>
<feature type="region of interest" description="Disordered" evidence="2">
    <location>
        <begin position="223"/>
        <end position="244"/>
    </location>
</feature>
<name>A0A9Q0N3Z3_9DIPT</name>
<dbReference type="InterPro" id="IPR011011">
    <property type="entry name" value="Znf_FYVE_PHD"/>
</dbReference>
<dbReference type="AlphaFoldDB" id="A0A9Q0N3Z3"/>
<dbReference type="EMBL" id="WJQU01000002">
    <property type="protein sequence ID" value="KAJ6643117.1"/>
    <property type="molecule type" value="Genomic_DNA"/>
</dbReference>
<dbReference type="Pfam" id="PF03357">
    <property type="entry name" value="Snf7"/>
    <property type="match status" value="1"/>
</dbReference>
<evidence type="ECO:0000256" key="1">
    <source>
        <dbReference type="ARBA" id="ARBA00006190"/>
    </source>
</evidence>
<proteinExistence type="inferred from homology"/>